<evidence type="ECO:0000259" key="7">
    <source>
        <dbReference type="Pfam" id="PF02878"/>
    </source>
</evidence>
<dbReference type="CDD" id="cd05799">
    <property type="entry name" value="PGM2"/>
    <property type="match status" value="1"/>
</dbReference>
<evidence type="ECO:0000256" key="5">
    <source>
        <dbReference type="ARBA" id="ARBA00022842"/>
    </source>
</evidence>
<dbReference type="GO" id="GO:0008973">
    <property type="term" value="F:phosphopentomutase activity"/>
    <property type="evidence" value="ECO:0007669"/>
    <property type="project" value="TreeGrafter"/>
</dbReference>
<dbReference type="PROSITE" id="PS00710">
    <property type="entry name" value="PGM_PMM"/>
    <property type="match status" value="1"/>
</dbReference>
<dbReference type="Gene3D" id="3.30.310.50">
    <property type="entry name" value="Alpha-D-phosphohexomutase, C-terminal domain"/>
    <property type="match status" value="1"/>
</dbReference>
<dbReference type="Pfam" id="PF02880">
    <property type="entry name" value="PGM_PMM_III"/>
    <property type="match status" value="1"/>
</dbReference>
<dbReference type="AlphaFoldDB" id="A0A644TUE4"/>
<comment type="cofactor">
    <cofactor evidence="1">
        <name>Mg(2+)</name>
        <dbReference type="ChEBI" id="CHEBI:18420"/>
    </cofactor>
</comment>
<feature type="domain" description="Alpha-D-phosphohexomutase alpha/beta/alpha" evidence="8">
    <location>
        <begin position="212"/>
        <end position="315"/>
    </location>
</feature>
<gene>
    <name evidence="10" type="primary">pgcA_4</name>
    <name evidence="10" type="ORF">SDC9_15632</name>
</gene>
<evidence type="ECO:0000256" key="3">
    <source>
        <dbReference type="ARBA" id="ARBA00022553"/>
    </source>
</evidence>
<evidence type="ECO:0000259" key="9">
    <source>
        <dbReference type="Pfam" id="PF02880"/>
    </source>
</evidence>
<dbReference type="Pfam" id="PF02878">
    <property type="entry name" value="PGM_PMM_I"/>
    <property type="match status" value="1"/>
</dbReference>
<evidence type="ECO:0000313" key="10">
    <source>
        <dbReference type="EMBL" id="MPL69882.1"/>
    </source>
</evidence>
<dbReference type="GO" id="GO:0004614">
    <property type="term" value="F:phosphoglucomutase activity"/>
    <property type="evidence" value="ECO:0007669"/>
    <property type="project" value="UniProtKB-EC"/>
</dbReference>
<feature type="domain" description="Alpha-D-phosphohexomutase alpha/beta/alpha" evidence="9">
    <location>
        <begin position="327"/>
        <end position="452"/>
    </location>
</feature>
<dbReference type="EC" id="5.4.2.2" evidence="10"/>
<comment type="similarity">
    <text evidence="2">Belongs to the phosphohexose mutase family.</text>
</comment>
<keyword evidence="5" id="KW-0460">Magnesium</keyword>
<organism evidence="10">
    <name type="scientific">bioreactor metagenome</name>
    <dbReference type="NCBI Taxonomy" id="1076179"/>
    <lineage>
        <taxon>unclassified sequences</taxon>
        <taxon>metagenomes</taxon>
        <taxon>ecological metagenomes</taxon>
    </lineage>
</organism>
<reference evidence="10" key="1">
    <citation type="submission" date="2019-08" db="EMBL/GenBank/DDBJ databases">
        <authorList>
            <person name="Kucharzyk K."/>
            <person name="Murdoch R.W."/>
            <person name="Higgins S."/>
            <person name="Loffler F."/>
        </authorList>
    </citation>
    <scope>NUCLEOTIDE SEQUENCE</scope>
</reference>
<evidence type="ECO:0000256" key="6">
    <source>
        <dbReference type="ARBA" id="ARBA00023235"/>
    </source>
</evidence>
<accession>A0A644TUE4</accession>
<dbReference type="InterPro" id="IPR036900">
    <property type="entry name" value="A-D-PHexomutase_C_sf"/>
</dbReference>
<dbReference type="GO" id="GO:0005975">
    <property type="term" value="P:carbohydrate metabolic process"/>
    <property type="evidence" value="ECO:0007669"/>
    <property type="project" value="InterPro"/>
</dbReference>
<dbReference type="SUPFAM" id="SSF53738">
    <property type="entry name" value="Phosphoglucomutase, first 3 domains"/>
    <property type="match status" value="3"/>
</dbReference>
<dbReference type="GO" id="GO:0006166">
    <property type="term" value="P:purine ribonucleoside salvage"/>
    <property type="evidence" value="ECO:0007669"/>
    <property type="project" value="TreeGrafter"/>
</dbReference>
<sequence length="581" mass="64807">MTIKEVDPKIIEKAKVWLEEDYDPDTRKSVKEMMKNDPAELVESFYRDLEFGTGGLRGIMGVGTNRMNKYTVGAATQGLANYLKTALIHESEIRAAIAFDSRNNSGLFAGISAEVLAANGIKVFRFDSLRPTPELSFAVRYLKCHTGIVVTASHNPKEYNGYKVYWSDGGQLVPPHDKNVIAEVQKIESVRDIKFSGHSENIVTIGEDIDKEYISTLVSLSISPDIIKRQSDMKIVYTPIHGTGYKLVPEALKAFGFTNIQTVKEQLTPDGNFPTVVSPNPEEKAALELALKLAKKVNADLILATDPDGDRVGVGVKDNNDNYILLNGNQSASLLIYYLIRQWKIKGKLTGKEFIAKTIVTSELLKDIAVSHGVESYDVLTGFKYIAEIIRRFEGQKKFIGGGEESYGYLVGDFVRDKDAVAACALLAETAAWARNMGMSMYEMLINIYQEYGFYLEDLISITKKGKSGAEEIQAMMDGYRNSPPREINSIPVEIIKDYKLQKEFNLISGDEKPIELPKSDVLQFFLKGGSKITVRPSGTEPKIKFYFGVKGQLPDKSQFNEVNTRMRAQLEEMIAAMKLK</sequence>
<evidence type="ECO:0000256" key="1">
    <source>
        <dbReference type="ARBA" id="ARBA00001946"/>
    </source>
</evidence>
<dbReference type="GO" id="GO:0000287">
    <property type="term" value="F:magnesium ion binding"/>
    <property type="evidence" value="ECO:0007669"/>
    <property type="project" value="InterPro"/>
</dbReference>
<dbReference type="PRINTS" id="PR00509">
    <property type="entry name" value="PGMPMM"/>
</dbReference>
<comment type="caution">
    <text evidence="10">The sequence shown here is derived from an EMBL/GenBank/DDBJ whole genome shotgun (WGS) entry which is preliminary data.</text>
</comment>
<dbReference type="InterPro" id="IPR005844">
    <property type="entry name" value="A-D-PHexomutase_a/b/a-I"/>
</dbReference>
<dbReference type="InterPro" id="IPR016055">
    <property type="entry name" value="A-D-PHexomutase_a/b/a-I/II/III"/>
</dbReference>
<keyword evidence="6 10" id="KW-0413">Isomerase</keyword>
<proteinExistence type="inferred from homology"/>
<protein>
    <submittedName>
        <fullName evidence="10">Phosphoglucomutase</fullName>
        <ecNumber evidence="10">5.4.2.2</ecNumber>
    </submittedName>
</protein>
<dbReference type="Gene3D" id="3.40.120.10">
    <property type="entry name" value="Alpha-D-Glucose-1,6-Bisphosphate, subunit A, domain 3"/>
    <property type="match status" value="3"/>
</dbReference>
<dbReference type="PANTHER" id="PTHR45745:SF1">
    <property type="entry name" value="PHOSPHOGLUCOMUTASE 2B-RELATED"/>
    <property type="match status" value="1"/>
</dbReference>
<feature type="domain" description="Alpha-D-phosphohexomutase alpha/beta/alpha" evidence="7">
    <location>
        <begin position="50"/>
        <end position="189"/>
    </location>
</feature>
<dbReference type="InterPro" id="IPR005846">
    <property type="entry name" value="A-D-PHexomutase_a/b/a-III"/>
</dbReference>
<dbReference type="EMBL" id="VSSQ01000049">
    <property type="protein sequence ID" value="MPL69882.1"/>
    <property type="molecule type" value="Genomic_DNA"/>
</dbReference>
<dbReference type="SUPFAM" id="SSF55957">
    <property type="entry name" value="Phosphoglucomutase, C-terminal domain"/>
    <property type="match status" value="1"/>
</dbReference>
<keyword evidence="3" id="KW-0597">Phosphoprotein</keyword>
<evidence type="ECO:0000259" key="8">
    <source>
        <dbReference type="Pfam" id="PF02879"/>
    </source>
</evidence>
<evidence type="ECO:0000256" key="4">
    <source>
        <dbReference type="ARBA" id="ARBA00022723"/>
    </source>
</evidence>
<evidence type="ECO:0000256" key="2">
    <source>
        <dbReference type="ARBA" id="ARBA00010231"/>
    </source>
</evidence>
<dbReference type="Pfam" id="PF02879">
    <property type="entry name" value="PGM_PMM_II"/>
    <property type="match status" value="1"/>
</dbReference>
<dbReference type="InterPro" id="IPR016066">
    <property type="entry name" value="A-D-PHexomutase_CS"/>
</dbReference>
<name>A0A644TUE4_9ZZZZ</name>
<dbReference type="InterPro" id="IPR005841">
    <property type="entry name" value="Alpha-D-phosphohexomutase_SF"/>
</dbReference>
<dbReference type="InterPro" id="IPR005845">
    <property type="entry name" value="A-D-PHexomutase_a/b/a-II"/>
</dbReference>
<keyword evidence="4" id="KW-0479">Metal-binding</keyword>
<dbReference type="PANTHER" id="PTHR45745">
    <property type="entry name" value="PHOSPHOMANNOMUTASE 45A"/>
    <property type="match status" value="1"/>
</dbReference>